<evidence type="ECO:0000313" key="1">
    <source>
        <dbReference type="EMBL" id="MES1922585.1"/>
    </source>
</evidence>
<protein>
    <recommendedName>
        <fullName evidence="3">Tetratricopeptide repeat protein</fullName>
    </recommendedName>
</protein>
<dbReference type="Pfam" id="PF13181">
    <property type="entry name" value="TPR_8"/>
    <property type="match status" value="2"/>
</dbReference>
<dbReference type="Proteomes" id="UP001439008">
    <property type="component" value="Unassembled WGS sequence"/>
</dbReference>
<evidence type="ECO:0000313" key="2">
    <source>
        <dbReference type="Proteomes" id="UP001439008"/>
    </source>
</evidence>
<gene>
    <name evidence="1" type="ORF">MHBO_004099</name>
</gene>
<name>A0ABV2ASE0_9EUKA</name>
<comment type="caution">
    <text evidence="1">The sequence shown here is derived from an EMBL/GenBank/DDBJ whole genome shotgun (WGS) entry which is preliminary data.</text>
</comment>
<dbReference type="InterPro" id="IPR039340">
    <property type="entry name" value="Tfc4/TFIIIC-102/Sfc4"/>
</dbReference>
<dbReference type="InterPro" id="IPR019734">
    <property type="entry name" value="TPR_rpt"/>
</dbReference>
<dbReference type="SUPFAM" id="SSF48452">
    <property type="entry name" value="TPR-like"/>
    <property type="match status" value="1"/>
</dbReference>
<dbReference type="EMBL" id="JBDODL010003149">
    <property type="protein sequence ID" value="MES1922585.1"/>
    <property type="molecule type" value="Genomic_DNA"/>
</dbReference>
<accession>A0ABV2ASE0</accession>
<dbReference type="Gene3D" id="1.25.40.10">
    <property type="entry name" value="Tetratricopeptide repeat domain"/>
    <property type="match status" value="1"/>
</dbReference>
<dbReference type="PANTHER" id="PTHR23082:SF0">
    <property type="entry name" value="GENERAL TRANSCRIPTION FACTOR 3C POLYPEPTIDE 3"/>
    <property type="match status" value="1"/>
</dbReference>
<dbReference type="InterPro" id="IPR011990">
    <property type="entry name" value="TPR-like_helical_dom_sf"/>
</dbReference>
<sequence length="245" mass="29293">MHHKKSKEAQKYLKPLENSLRYKTPRFWYLFGFSYYLLENFEKAKFYFNKVLEWKGNPGPMDHESELSTRVLLSKIYKKMGDNKKAIEILKIAENVQFLSQRSNVDISTATHKDLTTKRLFKKLNKRVEMQYNRESERYYLFSKIQLLSKQIRKMVEQNKFDLIVENTKEAIDDVLNAKIHPKQLFSADGFMEIAVVLVQLWRQEKYKNERKKSLLKLCKMAAWYLGTFNSDDNFLIVDIAFLIF</sequence>
<keyword evidence="2" id="KW-1185">Reference proteome</keyword>
<evidence type="ECO:0008006" key="3">
    <source>
        <dbReference type="Google" id="ProtNLM"/>
    </source>
</evidence>
<organism evidence="1 2">
    <name type="scientific">Bonamia ostreae</name>
    <dbReference type="NCBI Taxonomy" id="126728"/>
    <lineage>
        <taxon>Eukaryota</taxon>
        <taxon>Sar</taxon>
        <taxon>Rhizaria</taxon>
        <taxon>Endomyxa</taxon>
        <taxon>Ascetosporea</taxon>
        <taxon>Haplosporida</taxon>
        <taxon>Bonamia</taxon>
    </lineage>
</organism>
<reference evidence="1 2" key="1">
    <citation type="journal article" date="2024" name="BMC Biol.">
        <title>Comparative genomics of Ascetosporea gives new insight into the evolutionary basis for animal parasitism in Rhizaria.</title>
        <authorList>
            <person name="Hiltunen Thoren M."/>
            <person name="Onut-Brannstrom I."/>
            <person name="Alfjorden A."/>
            <person name="Peckova H."/>
            <person name="Swords F."/>
            <person name="Hooper C."/>
            <person name="Holzer A.S."/>
            <person name="Bass D."/>
            <person name="Burki F."/>
        </authorList>
    </citation>
    <scope>NUCLEOTIDE SEQUENCE [LARGE SCALE GENOMIC DNA]</scope>
    <source>
        <strain evidence="1">20-A016</strain>
    </source>
</reference>
<proteinExistence type="predicted"/>
<dbReference type="PANTHER" id="PTHR23082">
    <property type="entry name" value="TRANSCRIPTION INITIATION FACTOR IIIC TFIIIC , POLYPEPTIDE 3-RELATED"/>
    <property type="match status" value="1"/>
</dbReference>